<keyword evidence="2" id="KW-1185">Reference proteome</keyword>
<comment type="caution">
    <text evidence="1">The sequence shown here is derived from an EMBL/GenBank/DDBJ whole genome shotgun (WGS) entry which is preliminary data.</text>
</comment>
<proteinExistence type="predicted"/>
<organism evidence="1 2">
    <name type="scientific">Dallia pectoralis</name>
    <name type="common">Alaska blackfish</name>
    <dbReference type="NCBI Taxonomy" id="75939"/>
    <lineage>
        <taxon>Eukaryota</taxon>
        <taxon>Metazoa</taxon>
        <taxon>Chordata</taxon>
        <taxon>Craniata</taxon>
        <taxon>Vertebrata</taxon>
        <taxon>Euteleostomi</taxon>
        <taxon>Actinopterygii</taxon>
        <taxon>Neopterygii</taxon>
        <taxon>Teleostei</taxon>
        <taxon>Protacanthopterygii</taxon>
        <taxon>Esociformes</taxon>
        <taxon>Umbridae</taxon>
        <taxon>Dallia</taxon>
    </lineage>
</organism>
<protein>
    <submittedName>
        <fullName evidence="1">Uncharacterized protein</fullName>
    </submittedName>
</protein>
<gene>
    <name evidence="1" type="ORF">DPEC_G00174030</name>
</gene>
<sequence length="142" mass="15194">MGGSCLHYTTPLRSRRLGPVCLYPGVEGGNGGPGCSPQSCCRRRTRILRPGWQGSAVRNCSHGRSANAKCLVRFSRRPVSLYGPPVSPQAQALPAHPAVCRRRGQGRWGPGPQPAALPSKRQGLPDRHGPVPEDCQEAGQLL</sequence>
<name>A0ACC2GEF3_DALPE</name>
<reference evidence="1" key="1">
    <citation type="submission" date="2021-05" db="EMBL/GenBank/DDBJ databases">
        <authorList>
            <person name="Pan Q."/>
            <person name="Jouanno E."/>
            <person name="Zahm M."/>
            <person name="Klopp C."/>
            <person name="Cabau C."/>
            <person name="Louis A."/>
            <person name="Berthelot C."/>
            <person name="Parey E."/>
            <person name="Roest Crollius H."/>
            <person name="Montfort J."/>
            <person name="Robinson-Rechavi M."/>
            <person name="Bouchez O."/>
            <person name="Lampietro C."/>
            <person name="Lopez Roques C."/>
            <person name="Donnadieu C."/>
            <person name="Postlethwait J."/>
            <person name="Bobe J."/>
            <person name="Dillon D."/>
            <person name="Chandos A."/>
            <person name="von Hippel F."/>
            <person name="Guiguen Y."/>
        </authorList>
    </citation>
    <scope>NUCLEOTIDE SEQUENCE</scope>
    <source>
        <strain evidence="1">YG-Jan2019</strain>
    </source>
</reference>
<evidence type="ECO:0000313" key="1">
    <source>
        <dbReference type="EMBL" id="KAJ8001883.1"/>
    </source>
</evidence>
<dbReference type="EMBL" id="CM055741">
    <property type="protein sequence ID" value="KAJ8001883.1"/>
    <property type="molecule type" value="Genomic_DNA"/>
</dbReference>
<dbReference type="Proteomes" id="UP001157502">
    <property type="component" value="Chromosome 14"/>
</dbReference>
<evidence type="ECO:0000313" key="2">
    <source>
        <dbReference type="Proteomes" id="UP001157502"/>
    </source>
</evidence>
<accession>A0ACC2GEF3</accession>